<dbReference type="OrthoDB" id="9795117at2"/>
<dbReference type="HAMAP" id="MF_01564">
    <property type="entry name" value="Thiourid_synth_B"/>
    <property type="match status" value="1"/>
</dbReference>
<dbReference type="KEGG" id="eae:EAE_05000"/>
<organism evidence="4 5">
    <name type="scientific">Klebsiella aerogenes (strain ATCC 13048 / DSM 30053 / CCUG 1429 / JCM 1235 / KCTC 2190 / NBRC 13534 / NCIMB 10102 / NCTC 10006 / CDC 819-56)</name>
    <name type="common">Enterobacter aerogenes</name>
    <dbReference type="NCBI Taxonomy" id="1028307"/>
    <lineage>
        <taxon>Bacteria</taxon>
        <taxon>Pseudomonadati</taxon>
        <taxon>Pseudomonadota</taxon>
        <taxon>Gammaproteobacteria</taxon>
        <taxon>Enterobacterales</taxon>
        <taxon>Enterobacteriaceae</taxon>
        <taxon>Klebsiella/Raoultella group</taxon>
        <taxon>Klebsiella</taxon>
    </lineage>
</organism>
<evidence type="ECO:0000256" key="2">
    <source>
        <dbReference type="ARBA" id="ARBA00022694"/>
    </source>
</evidence>
<keyword evidence="1 3" id="KW-0963">Cytoplasm</keyword>
<evidence type="ECO:0000313" key="4">
    <source>
        <dbReference type="EMBL" id="AEG95927.1"/>
    </source>
</evidence>
<sequence length="95" mass="10273">MLHTLSVSPWHVDIDAMLRLVKPGDDLLLLSDGVVAAIDGGRFLEILQSAPITLHALQDDIEARGLAGQIADSVVRVGYTDFVSLTVKHEGQLAW</sequence>
<evidence type="ECO:0000313" key="5">
    <source>
        <dbReference type="Proteomes" id="UP000008881"/>
    </source>
</evidence>
<comment type="similarity">
    <text evidence="3">Belongs to the DsrH/TusB family.</text>
</comment>
<name>A0A0H3FKP5_KLEAK</name>
<dbReference type="GO" id="GO:0002143">
    <property type="term" value="P:tRNA wobble position uridine thiolation"/>
    <property type="evidence" value="ECO:0007669"/>
    <property type="project" value="InterPro"/>
</dbReference>
<gene>
    <name evidence="3" type="primary">tusB</name>
    <name evidence="4" type="ordered locus">EAE_05000</name>
</gene>
<reference evidence="4 5" key="1">
    <citation type="journal article" date="2012" name="J. Bacteriol.">
        <title>Complete genome sequence of Enterobacter aerogenes KCTC 2190.</title>
        <authorList>
            <person name="Shin S.H."/>
            <person name="Kim S."/>
            <person name="Kim J.Y."/>
            <person name="Lee S."/>
            <person name="Um Y."/>
            <person name="Oh M.K."/>
            <person name="Kim Y.R."/>
            <person name="Lee J."/>
            <person name="Yang K.S."/>
        </authorList>
    </citation>
    <scope>NUCLEOTIDE SEQUENCE [LARGE SCALE GENOMIC DNA]</scope>
    <source>
        <strain evidence="4 5">KCTC 2190</strain>
    </source>
</reference>
<dbReference type="InterPro" id="IPR023526">
    <property type="entry name" value="Sulphur_relay_TusB"/>
</dbReference>
<keyword evidence="5" id="KW-1185">Reference proteome</keyword>
<dbReference type="Proteomes" id="UP000008881">
    <property type="component" value="Chromosome"/>
</dbReference>
<dbReference type="PANTHER" id="PTHR37526">
    <property type="entry name" value="PROTEIN TUSB"/>
    <property type="match status" value="1"/>
</dbReference>
<dbReference type="InterPro" id="IPR027396">
    <property type="entry name" value="DsrEFH-like"/>
</dbReference>
<keyword evidence="2 3" id="KW-0819">tRNA processing</keyword>
<evidence type="ECO:0000256" key="1">
    <source>
        <dbReference type="ARBA" id="ARBA00022490"/>
    </source>
</evidence>
<comment type="subcellular location">
    <subcellularLocation>
        <location evidence="3">Cytoplasm</location>
    </subcellularLocation>
</comment>
<accession>A0A0H3FKP5</accession>
<protein>
    <recommendedName>
        <fullName evidence="3">Protein TusB</fullName>
    </recommendedName>
    <alternativeName>
        <fullName evidence="3">tRNA 2-thiouridine synthesizing protein B</fullName>
    </alternativeName>
</protein>
<evidence type="ECO:0000256" key="3">
    <source>
        <dbReference type="HAMAP-Rule" id="MF_01564"/>
    </source>
</evidence>
<dbReference type="GeneID" id="93314132"/>
<dbReference type="NCBIfam" id="NF010035">
    <property type="entry name" value="PRK13510.1"/>
    <property type="match status" value="1"/>
</dbReference>
<dbReference type="InterPro" id="IPR007215">
    <property type="entry name" value="Sulphur_relay_TusB/DsrH"/>
</dbReference>
<dbReference type="NCBIfam" id="TIGR03011">
    <property type="entry name" value="sulf_tusB_dsrH"/>
    <property type="match status" value="1"/>
</dbReference>
<dbReference type="RefSeq" id="WP_015369415.1">
    <property type="nucleotide sequence ID" value="NC_015663.1"/>
</dbReference>
<proteinExistence type="inferred from homology"/>
<dbReference type="Gene3D" id="3.40.1260.10">
    <property type="entry name" value="DsrEFH-like"/>
    <property type="match status" value="1"/>
</dbReference>
<dbReference type="HOGENOM" id="CLU_166087_2_1_6"/>
<dbReference type="eggNOG" id="COG2168">
    <property type="taxonomic scope" value="Bacteria"/>
</dbReference>
<dbReference type="Pfam" id="PF04077">
    <property type="entry name" value="DsrH"/>
    <property type="match status" value="1"/>
</dbReference>
<comment type="subunit">
    <text evidence="3">Heterohexamer, formed by a dimer of trimers. The hexameric TusBCD complex contains 2 copies each of TusB, TusC and TusD. The TusBCD complex interacts with TusE.</text>
</comment>
<comment type="function">
    <text evidence="3">Part of a sulfur-relay system required for 2-thiolation of 5-methylaminomethyl-2-thiouridine (mnm(5)s(2)U) at tRNA wobble positions.</text>
</comment>
<dbReference type="PATRIC" id="fig|1028307.3.peg.999"/>
<dbReference type="EMBL" id="CP002824">
    <property type="protein sequence ID" value="AEG95927.1"/>
    <property type="molecule type" value="Genomic_DNA"/>
</dbReference>
<dbReference type="SUPFAM" id="SSF75169">
    <property type="entry name" value="DsrEFH-like"/>
    <property type="match status" value="1"/>
</dbReference>
<dbReference type="PANTHER" id="PTHR37526:SF1">
    <property type="entry name" value="PROTEIN TUSB"/>
    <property type="match status" value="1"/>
</dbReference>
<dbReference type="AlphaFoldDB" id="A0A0H3FKP5"/>
<dbReference type="GO" id="GO:1990228">
    <property type="term" value="C:sulfurtransferase complex"/>
    <property type="evidence" value="ECO:0007669"/>
    <property type="project" value="TreeGrafter"/>
</dbReference>